<evidence type="ECO:0000313" key="8">
    <source>
        <dbReference type="EMBL" id="PNR42943.1"/>
    </source>
</evidence>
<dbReference type="GO" id="GO:0005634">
    <property type="term" value="C:nucleus"/>
    <property type="evidence" value="ECO:0007669"/>
    <property type="project" value="UniProtKB-SubCell"/>
</dbReference>
<dbReference type="GO" id="GO:0003700">
    <property type="term" value="F:DNA-binding transcription factor activity"/>
    <property type="evidence" value="ECO:0007669"/>
    <property type="project" value="InterPro"/>
</dbReference>
<evidence type="ECO:0000256" key="5">
    <source>
        <dbReference type="ARBA" id="ARBA00023242"/>
    </source>
</evidence>
<dbReference type="InterPro" id="IPR001471">
    <property type="entry name" value="AP2/ERF_dom"/>
</dbReference>
<dbReference type="PROSITE" id="PS51032">
    <property type="entry name" value="AP2_ERF"/>
    <property type="match status" value="1"/>
</dbReference>
<dbReference type="RefSeq" id="XP_024392171.1">
    <property type="nucleotide sequence ID" value="XM_024536403.2"/>
</dbReference>
<name>A0A2K1JN30_PHYPA</name>
<feature type="domain" description="AP2/ERF" evidence="7">
    <location>
        <begin position="294"/>
        <end position="352"/>
    </location>
</feature>
<protein>
    <recommendedName>
        <fullName evidence="7">AP2/ERF domain-containing protein</fullName>
    </recommendedName>
</protein>
<dbReference type="GO" id="GO:0009873">
    <property type="term" value="P:ethylene-activated signaling pathway"/>
    <property type="evidence" value="ECO:0007669"/>
    <property type="project" value="InterPro"/>
</dbReference>
<dbReference type="PaxDb" id="3218-PP1S37_293V6.1"/>
<dbReference type="Proteomes" id="UP000006727">
    <property type="component" value="Chromosome 13"/>
</dbReference>
<organism evidence="8">
    <name type="scientific">Physcomitrium patens</name>
    <name type="common">Spreading-leaved earth moss</name>
    <name type="synonym">Physcomitrella patens</name>
    <dbReference type="NCBI Taxonomy" id="3218"/>
    <lineage>
        <taxon>Eukaryota</taxon>
        <taxon>Viridiplantae</taxon>
        <taxon>Streptophyta</taxon>
        <taxon>Embryophyta</taxon>
        <taxon>Bryophyta</taxon>
        <taxon>Bryophytina</taxon>
        <taxon>Bryopsida</taxon>
        <taxon>Funariidae</taxon>
        <taxon>Funariales</taxon>
        <taxon>Funariaceae</taxon>
        <taxon>Physcomitrium</taxon>
    </lineage>
</organism>
<comment type="subcellular location">
    <subcellularLocation>
        <location evidence="1">Nucleus</location>
    </subcellularLocation>
</comment>
<reference evidence="9" key="3">
    <citation type="submission" date="2020-12" db="UniProtKB">
        <authorList>
            <consortium name="EnsemblPlants"/>
        </authorList>
    </citation>
    <scope>IDENTIFICATION</scope>
</reference>
<evidence type="ECO:0000259" key="7">
    <source>
        <dbReference type="PROSITE" id="PS51032"/>
    </source>
</evidence>
<keyword evidence="2" id="KW-0805">Transcription regulation</keyword>
<proteinExistence type="predicted"/>
<evidence type="ECO:0000313" key="9">
    <source>
        <dbReference type="EnsemblPlants" id="PAC:32931047.CDS.1"/>
    </source>
</evidence>
<gene>
    <name evidence="9" type="primary">LOC112290277</name>
    <name evidence="8" type="ORF">PHYPA_017775</name>
</gene>
<evidence type="ECO:0000256" key="3">
    <source>
        <dbReference type="ARBA" id="ARBA00023125"/>
    </source>
</evidence>
<feature type="region of interest" description="Disordered" evidence="6">
    <location>
        <begin position="166"/>
        <end position="242"/>
    </location>
</feature>
<dbReference type="AlphaFoldDB" id="A0A2K1JN30"/>
<dbReference type="Gene3D" id="3.30.730.10">
    <property type="entry name" value="AP2/ERF domain"/>
    <property type="match status" value="1"/>
</dbReference>
<reference evidence="8 10" key="1">
    <citation type="journal article" date="2008" name="Science">
        <title>The Physcomitrella genome reveals evolutionary insights into the conquest of land by plants.</title>
        <authorList>
            <person name="Rensing S."/>
            <person name="Lang D."/>
            <person name="Zimmer A."/>
            <person name="Terry A."/>
            <person name="Salamov A."/>
            <person name="Shapiro H."/>
            <person name="Nishiyama T."/>
            <person name="Perroud P.-F."/>
            <person name="Lindquist E."/>
            <person name="Kamisugi Y."/>
            <person name="Tanahashi T."/>
            <person name="Sakakibara K."/>
            <person name="Fujita T."/>
            <person name="Oishi K."/>
            <person name="Shin-I T."/>
            <person name="Kuroki Y."/>
            <person name="Toyoda A."/>
            <person name="Suzuki Y."/>
            <person name="Hashimoto A."/>
            <person name="Yamaguchi K."/>
            <person name="Sugano A."/>
            <person name="Kohara Y."/>
            <person name="Fujiyama A."/>
            <person name="Anterola A."/>
            <person name="Aoki S."/>
            <person name="Ashton N."/>
            <person name="Barbazuk W.B."/>
            <person name="Barker E."/>
            <person name="Bennetzen J."/>
            <person name="Bezanilla M."/>
            <person name="Blankenship R."/>
            <person name="Cho S.H."/>
            <person name="Dutcher S."/>
            <person name="Estelle M."/>
            <person name="Fawcett J.A."/>
            <person name="Gundlach H."/>
            <person name="Hanada K."/>
            <person name="Heyl A."/>
            <person name="Hicks K.A."/>
            <person name="Hugh J."/>
            <person name="Lohr M."/>
            <person name="Mayer K."/>
            <person name="Melkozernov A."/>
            <person name="Murata T."/>
            <person name="Nelson D."/>
            <person name="Pils B."/>
            <person name="Prigge M."/>
            <person name="Reiss B."/>
            <person name="Renner T."/>
            <person name="Rombauts S."/>
            <person name="Rushton P."/>
            <person name="Sanderfoot A."/>
            <person name="Schween G."/>
            <person name="Shiu S.-H."/>
            <person name="Stueber K."/>
            <person name="Theodoulou F.L."/>
            <person name="Tu H."/>
            <person name="Van de Peer Y."/>
            <person name="Verrier P.J."/>
            <person name="Waters E."/>
            <person name="Wood A."/>
            <person name="Yang L."/>
            <person name="Cove D."/>
            <person name="Cuming A."/>
            <person name="Hasebe M."/>
            <person name="Lucas S."/>
            <person name="Mishler D.B."/>
            <person name="Reski R."/>
            <person name="Grigoriev I."/>
            <person name="Quatrano R.S."/>
            <person name="Boore J.L."/>
        </authorList>
    </citation>
    <scope>NUCLEOTIDE SEQUENCE [LARGE SCALE GENOMIC DNA]</scope>
    <source>
        <strain evidence="9 10">cv. Gransden 2004</strain>
    </source>
</reference>
<dbReference type="FunFam" id="3.30.730.10:FF:000001">
    <property type="entry name" value="Ethylene-responsive transcription factor 2"/>
    <property type="match status" value="1"/>
</dbReference>
<keyword evidence="4" id="KW-0804">Transcription</keyword>
<keyword evidence="3" id="KW-0238">DNA-binding</keyword>
<dbReference type="PRINTS" id="PR00367">
    <property type="entry name" value="ETHRSPELEMNT"/>
</dbReference>
<dbReference type="PANTHER" id="PTHR31190">
    <property type="entry name" value="DNA-BINDING DOMAIN"/>
    <property type="match status" value="1"/>
</dbReference>
<dbReference type="GeneID" id="112290277"/>
<feature type="compositionally biased region" description="Polar residues" evidence="6">
    <location>
        <begin position="199"/>
        <end position="209"/>
    </location>
</feature>
<keyword evidence="5" id="KW-0539">Nucleus</keyword>
<evidence type="ECO:0000256" key="1">
    <source>
        <dbReference type="ARBA" id="ARBA00004123"/>
    </source>
</evidence>
<sequence>MNIFSFASTMRSRGILKRKDTGLDCVIDEEVLQQPQQASLDAFRSYAVNRDPLAEFAVKRLSNKELSAGCETSSAAHHGAGYPLLKRARSEEIARFEEQKKPCHRAWLLANQLRHSLGPNFAETIGQVVKKEDGLTTTSSSRLAWSSQSPCNKISLAPESNAIDPHSFRVRAKEPNVWSDKQNQYNPRGRPAPPLFDEPTTQPPLNANDSEGAGLHKEHLVDKSTAPPLASALAKRIPLRRTRRRFPEADAMGITKPEQASKPASIMNAHISSTPQSGLFTQASQWKVERGTPHYRGVRQRPWGKFAAEIRNSARQGQRVWLGTFDTAEQAARAYDAAAFEMRGYRALLNFPLEAALSELLPPPPPPPQLEKQILELKASSIITNSYTEDSEMIVIRTECPSPPPAAADPIASSAGLELQDLGTDLLENLLSITHPELDSGPASPQPSFDGCLSFFADFGGGGVSPALLA</sequence>
<dbReference type="InterPro" id="IPR036955">
    <property type="entry name" value="AP2/ERF_dom_sf"/>
</dbReference>
<evidence type="ECO:0000313" key="10">
    <source>
        <dbReference type="Proteomes" id="UP000006727"/>
    </source>
</evidence>
<accession>A0A2K1JN30</accession>
<dbReference type="Gramene" id="Pp3c13_24020V3.1">
    <property type="protein sequence ID" value="PAC:32931047.CDS.1"/>
    <property type="gene ID" value="Pp3c13_24020"/>
</dbReference>
<dbReference type="PANTHER" id="PTHR31190:SF488">
    <property type="entry name" value="ETHYLENE-RESPONSIVE TRANSCRIPTION FACTOR ERF096"/>
    <property type="match status" value="1"/>
</dbReference>
<dbReference type="EnsemblPlants" id="Pp3c13_24020V3.2">
    <property type="protein sequence ID" value="PAC:32931048.CDS.1"/>
    <property type="gene ID" value="Pp3c13_24020"/>
</dbReference>
<dbReference type="Pfam" id="PF00847">
    <property type="entry name" value="AP2"/>
    <property type="match status" value="1"/>
</dbReference>
<evidence type="ECO:0000256" key="2">
    <source>
        <dbReference type="ARBA" id="ARBA00023015"/>
    </source>
</evidence>
<dbReference type="EMBL" id="ABEU02000013">
    <property type="protein sequence ID" value="PNR42943.1"/>
    <property type="molecule type" value="Genomic_DNA"/>
</dbReference>
<dbReference type="InterPro" id="IPR016177">
    <property type="entry name" value="DNA-bd_dom_sf"/>
</dbReference>
<evidence type="ECO:0000256" key="6">
    <source>
        <dbReference type="SAM" id="MobiDB-lite"/>
    </source>
</evidence>
<evidence type="ECO:0000256" key="4">
    <source>
        <dbReference type="ARBA" id="ARBA00023163"/>
    </source>
</evidence>
<reference evidence="8 10" key="2">
    <citation type="journal article" date="2018" name="Plant J.">
        <title>The Physcomitrella patens chromosome-scale assembly reveals moss genome structure and evolution.</title>
        <authorList>
            <person name="Lang D."/>
            <person name="Ullrich K.K."/>
            <person name="Murat F."/>
            <person name="Fuchs J."/>
            <person name="Jenkins J."/>
            <person name="Haas F.B."/>
            <person name="Piednoel M."/>
            <person name="Gundlach H."/>
            <person name="Van Bel M."/>
            <person name="Meyberg R."/>
            <person name="Vives C."/>
            <person name="Morata J."/>
            <person name="Symeonidi A."/>
            <person name="Hiss M."/>
            <person name="Muchero W."/>
            <person name="Kamisugi Y."/>
            <person name="Saleh O."/>
            <person name="Blanc G."/>
            <person name="Decker E.L."/>
            <person name="van Gessel N."/>
            <person name="Grimwood J."/>
            <person name="Hayes R.D."/>
            <person name="Graham S.W."/>
            <person name="Gunter L.E."/>
            <person name="McDaniel S.F."/>
            <person name="Hoernstein S.N.W."/>
            <person name="Larsson A."/>
            <person name="Li F.W."/>
            <person name="Perroud P.F."/>
            <person name="Phillips J."/>
            <person name="Ranjan P."/>
            <person name="Rokshar D.S."/>
            <person name="Rothfels C.J."/>
            <person name="Schneider L."/>
            <person name="Shu S."/>
            <person name="Stevenson D.W."/>
            <person name="Thummler F."/>
            <person name="Tillich M."/>
            <person name="Villarreal Aguilar J.C."/>
            <person name="Widiez T."/>
            <person name="Wong G.K."/>
            <person name="Wymore A."/>
            <person name="Zhang Y."/>
            <person name="Zimmer A.D."/>
            <person name="Quatrano R.S."/>
            <person name="Mayer K.F.X."/>
            <person name="Goodstein D."/>
            <person name="Casacuberta J.M."/>
            <person name="Vandepoele K."/>
            <person name="Reski R."/>
            <person name="Cuming A.C."/>
            <person name="Tuskan G.A."/>
            <person name="Maumus F."/>
            <person name="Salse J."/>
            <person name="Schmutz J."/>
            <person name="Rensing S.A."/>
        </authorList>
    </citation>
    <scope>NUCLEOTIDE SEQUENCE [LARGE SCALE GENOMIC DNA]</scope>
    <source>
        <strain evidence="9 10">cv. Gransden 2004</strain>
    </source>
</reference>
<dbReference type="Gramene" id="Pp3c13_24020V3.2">
    <property type="protein sequence ID" value="PAC:32931048.CDS.1"/>
    <property type="gene ID" value="Pp3c13_24020"/>
</dbReference>
<dbReference type="CDD" id="cd00018">
    <property type="entry name" value="AP2"/>
    <property type="match status" value="1"/>
</dbReference>
<dbReference type="EnsemblPlants" id="Pp3c13_24020V3.1">
    <property type="protein sequence ID" value="PAC:32931047.CDS.1"/>
    <property type="gene ID" value="Pp3c13_24020"/>
</dbReference>
<dbReference type="InterPro" id="IPR044808">
    <property type="entry name" value="ERF_plant"/>
</dbReference>
<dbReference type="GO" id="GO:0003677">
    <property type="term" value="F:DNA binding"/>
    <property type="evidence" value="ECO:0007669"/>
    <property type="project" value="UniProtKB-KW"/>
</dbReference>
<dbReference type="SMART" id="SM00380">
    <property type="entry name" value="AP2"/>
    <property type="match status" value="1"/>
</dbReference>
<keyword evidence="10" id="KW-1185">Reference proteome</keyword>
<dbReference type="SUPFAM" id="SSF54171">
    <property type="entry name" value="DNA-binding domain"/>
    <property type="match status" value="1"/>
</dbReference>